<protein>
    <recommendedName>
        <fullName evidence="10">1-deoxy-D-xylulose-5-phosphate synthase</fullName>
        <ecNumber evidence="10">2.2.1.7</ecNumber>
    </recommendedName>
    <alternativeName>
        <fullName evidence="10">1-deoxyxylulose-5-phosphate synthase</fullName>
        <shortName evidence="10">DXP synthase</shortName>
        <shortName evidence="10">DXPS</shortName>
    </alternativeName>
</protein>
<evidence type="ECO:0000256" key="10">
    <source>
        <dbReference type="HAMAP-Rule" id="MF_00315"/>
    </source>
</evidence>
<reference evidence="12 13" key="1">
    <citation type="submission" date="2021-02" db="EMBL/GenBank/DDBJ databases">
        <title>Complete genome of Desulfoluna sp. strain ASN36.</title>
        <authorList>
            <person name="Takahashi A."/>
            <person name="Kojima H."/>
            <person name="Fukui M."/>
        </authorList>
    </citation>
    <scope>NUCLEOTIDE SEQUENCE [LARGE SCALE GENOMIC DNA]</scope>
    <source>
        <strain evidence="12 13">ASN36</strain>
    </source>
</reference>
<comment type="catalytic activity">
    <reaction evidence="10">
        <text>D-glyceraldehyde 3-phosphate + pyruvate + H(+) = 1-deoxy-D-xylulose 5-phosphate + CO2</text>
        <dbReference type="Rhea" id="RHEA:12605"/>
        <dbReference type="ChEBI" id="CHEBI:15361"/>
        <dbReference type="ChEBI" id="CHEBI:15378"/>
        <dbReference type="ChEBI" id="CHEBI:16526"/>
        <dbReference type="ChEBI" id="CHEBI:57792"/>
        <dbReference type="ChEBI" id="CHEBI:59776"/>
        <dbReference type="EC" id="2.2.1.7"/>
    </reaction>
</comment>
<feature type="binding site" evidence="10">
    <location>
        <position position="174"/>
    </location>
    <ligand>
        <name>Mg(2+)</name>
        <dbReference type="ChEBI" id="CHEBI:18420"/>
    </ligand>
</feature>
<feature type="domain" description="Transketolase-like pyrimidine-binding" evidence="11">
    <location>
        <begin position="316"/>
        <end position="480"/>
    </location>
</feature>
<keyword evidence="6 10" id="KW-0460">Magnesium</keyword>
<dbReference type="SMART" id="SM00861">
    <property type="entry name" value="Transket_pyr"/>
    <property type="match status" value="1"/>
</dbReference>
<keyword evidence="5 10" id="KW-0479">Metal-binding</keyword>
<comment type="cofactor">
    <cofactor evidence="10">
        <name>thiamine diphosphate</name>
        <dbReference type="ChEBI" id="CHEBI:58937"/>
    </cofactor>
    <text evidence="10">Binds 1 thiamine pyrophosphate per subunit.</text>
</comment>
<dbReference type="Gene3D" id="3.40.50.970">
    <property type="match status" value="2"/>
</dbReference>
<dbReference type="InterPro" id="IPR020826">
    <property type="entry name" value="Transketolase_BS"/>
</dbReference>
<sequence>MTLLKQIDSPTDLRKLDRNQLPQLAREIRENIVDVVSKNGGHLASSLGVVELTIAIHYVFDVPFDKVIWDVGHQAYAHKLLTGRRDAFPTLRTRGGLSGFPKVSESPYDAFTTGHSSTSVSAGYGISCAREIKGEDGKIISVIGDGSLTGGIAYEGLNQSGPSNRNHLVILNDNEMSIAKNVGALSSFLSRTFSAKYLQDLKGEFKKVVKALPKVGDDIYQFAKKTEESFKAFVTPGMLFEAFKFEYFGPIDGHNLEHLIDILENIKKLNKPVLLHVMSKKGKGYAPAEANPVYFHGVSAFEKKTGASMKARAKTPSYTDVFGQSMVEFAKTDKRIVAVTAAMPEGTGLSEFSNTFPDRFFDVGIAEQHGVTFAAGMATEGLKPVVAIYSTFLQRAYDQILHDVCLDRHPVIFAVDRGGIVGEDGPTHHGLFDLSYLRPLPNMVIMAPADENELRRMMKTALDHDGPIAIRYPRGAGEGVAVDKNAASLPVGRGELVREGSDVLLLSIGTTLSKCLEAAERLSAQGIEAAVINARFVKPLDRDLIVSWAEKTGHVVTVEEHMKAGGFGSAILELLASEGLCNISTALVGVEDHFVEHGSRDELCKLQGISTEGVIKTTRRLLGQTNNVTTLAQDGR</sequence>
<keyword evidence="13" id="KW-1185">Reference proteome</keyword>
<keyword evidence="8 10" id="KW-0786">Thiamine pyrophosphate</keyword>
<dbReference type="PANTHER" id="PTHR43322:SF5">
    <property type="entry name" value="1-DEOXY-D-XYLULOSE-5-PHOSPHATE SYNTHASE, CHLOROPLASTIC"/>
    <property type="match status" value="1"/>
</dbReference>
<dbReference type="Pfam" id="PF02779">
    <property type="entry name" value="Transket_pyr"/>
    <property type="match status" value="1"/>
</dbReference>
<keyword evidence="4 10" id="KW-0808">Transferase</keyword>
<dbReference type="SUPFAM" id="SSF52922">
    <property type="entry name" value="TK C-terminal domain-like"/>
    <property type="match status" value="1"/>
</dbReference>
<feature type="binding site" evidence="10">
    <location>
        <position position="367"/>
    </location>
    <ligand>
        <name>thiamine diphosphate</name>
        <dbReference type="ChEBI" id="CHEBI:58937"/>
    </ligand>
</feature>
<dbReference type="InterPro" id="IPR033248">
    <property type="entry name" value="Transketolase_C"/>
</dbReference>
<feature type="binding site" evidence="10">
    <location>
        <begin position="114"/>
        <end position="116"/>
    </location>
    <ligand>
        <name>thiamine diphosphate</name>
        <dbReference type="ChEBI" id="CHEBI:58937"/>
    </ligand>
</feature>
<evidence type="ECO:0000256" key="7">
    <source>
        <dbReference type="ARBA" id="ARBA00022977"/>
    </source>
</evidence>
<keyword evidence="7 10" id="KW-0784">Thiamine biosynthesis</keyword>
<feature type="binding site" evidence="10">
    <location>
        <position position="145"/>
    </location>
    <ligand>
        <name>Mg(2+)</name>
        <dbReference type="ChEBI" id="CHEBI:18420"/>
    </ligand>
</feature>
<dbReference type="InterPro" id="IPR049557">
    <property type="entry name" value="Transketolase_CS"/>
</dbReference>
<dbReference type="Pfam" id="PF02780">
    <property type="entry name" value="Transketolase_C"/>
    <property type="match status" value="1"/>
</dbReference>
<dbReference type="InterPro" id="IPR005475">
    <property type="entry name" value="Transketolase-like_Pyr-bd"/>
</dbReference>
<evidence type="ECO:0000313" key="12">
    <source>
        <dbReference type="EMBL" id="BCS95777.1"/>
    </source>
</evidence>
<comment type="similarity">
    <text evidence="2 10">Belongs to the transketolase family. DXPS subfamily.</text>
</comment>
<evidence type="ECO:0000256" key="5">
    <source>
        <dbReference type="ARBA" id="ARBA00022723"/>
    </source>
</evidence>
<dbReference type="EMBL" id="AP024488">
    <property type="protein sequence ID" value="BCS95777.1"/>
    <property type="molecule type" value="Genomic_DNA"/>
</dbReference>
<evidence type="ECO:0000256" key="9">
    <source>
        <dbReference type="ARBA" id="ARBA00023229"/>
    </source>
</evidence>
<dbReference type="PANTHER" id="PTHR43322">
    <property type="entry name" value="1-D-DEOXYXYLULOSE 5-PHOSPHATE SYNTHASE-RELATED"/>
    <property type="match status" value="1"/>
</dbReference>
<dbReference type="EC" id="2.2.1.7" evidence="10"/>
<evidence type="ECO:0000256" key="6">
    <source>
        <dbReference type="ARBA" id="ARBA00022842"/>
    </source>
</evidence>
<accession>A0ABM7PFD1</accession>
<feature type="binding site" evidence="10">
    <location>
        <position position="285"/>
    </location>
    <ligand>
        <name>thiamine diphosphate</name>
        <dbReference type="ChEBI" id="CHEBI:58937"/>
    </ligand>
</feature>
<name>A0ABM7PFD1_9BACT</name>
<organism evidence="12 13">
    <name type="scientific">Desulfoluna limicola</name>
    <dbReference type="NCBI Taxonomy" id="2810562"/>
    <lineage>
        <taxon>Bacteria</taxon>
        <taxon>Pseudomonadati</taxon>
        <taxon>Thermodesulfobacteriota</taxon>
        <taxon>Desulfobacteria</taxon>
        <taxon>Desulfobacterales</taxon>
        <taxon>Desulfolunaceae</taxon>
        <taxon>Desulfoluna</taxon>
    </lineage>
</organism>
<evidence type="ECO:0000256" key="2">
    <source>
        <dbReference type="ARBA" id="ARBA00011081"/>
    </source>
</evidence>
<gene>
    <name evidence="12" type="primary">dxs1</name>
    <name evidence="10" type="synonym">dxs</name>
    <name evidence="12" type="ORF">DSLASN_14090</name>
</gene>
<comment type="pathway">
    <text evidence="1 10">Metabolic intermediate biosynthesis; 1-deoxy-D-xylulose 5-phosphate biosynthesis; 1-deoxy-D-xylulose 5-phosphate from D-glyceraldehyde 3-phosphate and pyruvate: step 1/1.</text>
</comment>
<dbReference type="CDD" id="cd02007">
    <property type="entry name" value="TPP_DXS"/>
    <property type="match status" value="1"/>
</dbReference>
<dbReference type="InterPro" id="IPR009014">
    <property type="entry name" value="Transketo_C/PFOR_II"/>
</dbReference>
<feature type="binding site" evidence="10">
    <location>
        <begin position="146"/>
        <end position="147"/>
    </location>
    <ligand>
        <name>thiamine diphosphate</name>
        <dbReference type="ChEBI" id="CHEBI:58937"/>
    </ligand>
</feature>
<dbReference type="HAMAP" id="MF_00315">
    <property type="entry name" value="DXP_synth"/>
    <property type="match status" value="1"/>
</dbReference>
<keyword evidence="9 10" id="KW-0414">Isoprene biosynthesis</keyword>
<dbReference type="NCBIfam" id="NF003933">
    <property type="entry name" value="PRK05444.2-2"/>
    <property type="match status" value="1"/>
</dbReference>
<dbReference type="PROSITE" id="PS00802">
    <property type="entry name" value="TRANSKETOLASE_2"/>
    <property type="match status" value="1"/>
</dbReference>
<dbReference type="CDD" id="cd07033">
    <property type="entry name" value="TPP_PYR_DXS_TK_like"/>
    <property type="match status" value="1"/>
</dbReference>
<proteinExistence type="inferred from homology"/>
<evidence type="ECO:0000256" key="8">
    <source>
        <dbReference type="ARBA" id="ARBA00023052"/>
    </source>
</evidence>
<feature type="binding site" evidence="10">
    <location>
        <position position="73"/>
    </location>
    <ligand>
        <name>thiamine diphosphate</name>
        <dbReference type="ChEBI" id="CHEBI:58937"/>
    </ligand>
</feature>
<dbReference type="PROSITE" id="PS00801">
    <property type="entry name" value="TRANSKETOLASE_1"/>
    <property type="match status" value="1"/>
</dbReference>
<evidence type="ECO:0000259" key="11">
    <source>
        <dbReference type="SMART" id="SM00861"/>
    </source>
</evidence>
<comment type="function">
    <text evidence="10">Catalyzes the acyloin condensation reaction between C atoms 2 and 3 of pyruvate and glyceraldehyde 3-phosphate to yield 1-deoxy-D-xylulose-5-phosphate (DXP).</text>
</comment>
<dbReference type="Pfam" id="PF13292">
    <property type="entry name" value="DXP_synthase_N"/>
    <property type="match status" value="1"/>
</dbReference>
<evidence type="ECO:0000256" key="3">
    <source>
        <dbReference type="ARBA" id="ARBA00011738"/>
    </source>
</evidence>
<dbReference type="Proteomes" id="UP001320148">
    <property type="component" value="Chromosome"/>
</dbReference>
<comment type="cofactor">
    <cofactor evidence="10">
        <name>Mg(2+)</name>
        <dbReference type="ChEBI" id="CHEBI:18420"/>
    </cofactor>
    <text evidence="10">Binds 1 Mg(2+) ion per subunit.</text>
</comment>
<dbReference type="SUPFAM" id="SSF52518">
    <property type="entry name" value="Thiamin diphosphate-binding fold (THDP-binding)"/>
    <property type="match status" value="2"/>
</dbReference>
<dbReference type="NCBIfam" id="TIGR00204">
    <property type="entry name" value="dxs"/>
    <property type="match status" value="1"/>
</dbReference>
<evidence type="ECO:0000313" key="13">
    <source>
        <dbReference type="Proteomes" id="UP001320148"/>
    </source>
</evidence>
<dbReference type="RefSeq" id="WP_236892110.1">
    <property type="nucleotide sequence ID" value="NZ_AP024488.1"/>
</dbReference>
<feature type="binding site" evidence="10">
    <location>
        <position position="174"/>
    </location>
    <ligand>
        <name>thiamine diphosphate</name>
        <dbReference type="ChEBI" id="CHEBI:58937"/>
    </ligand>
</feature>
<dbReference type="InterPro" id="IPR029061">
    <property type="entry name" value="THDP-binding"/>
</dbReference>
<dbReference type="InterPro" id="IPR005477">
    <property type="entry name" value="Dxylulose-5-P_synthase"/>
</dbReference>
<dbReference type="Gene3D" id="3.40.50.920">
    <property type="match status" value="1"/>
</dbReference>
<evidence type="ECO:0000256" key="4">
    <source>
        <dbReference type="ARBA" id="ARBA00022679"/>
    </source>
</evidence>
<evidence type="ECO:0000256" key="1">
    <source>
        <dbReference type="ARBA" id="ARBA00004980"/>
    </source>
</evidence>
<comment type="subunit">
    <text evidence="3 10">Homodimer.</text>
</comment>